<dbReference type="GO" id="GO:0005509">
    <property type="term" value="F:calcium ion binding"/>
    <property type="evidence" value="ECO:0007669"/>
    <property type="project" value="InterPro"/>
</dbReference>
<reference evidence="1" key="3">
    <citation type="submission" date="2015-02" db="UniProtKB">
        <authorList>
            <consortium name="EnsemblProtists"/>
        </authorList>
    </citation>
    <scope>IDENTIFICATION</scope>
    <source>
        <strain evidence="1">DAOM BR144</strain>
    </source>
</reference>
<reference evidence="2" key="1">
    <citation type="journal article" date="2010" name="Genome Biol.">
        <title>Genome sequence of the necrotrophic plant pathogen Pythium ultimum reveals original pathogenicity mechanisms and effector repertoire.</title>
        <authorList>
            <person name="Levesque C.A."/>
            <person name="Brouwer H."/>
            <person name="Cano L."/>
            <person name="Hamilton J.P."/>
            <person name="Holt C."/>
            <person name="Huitema E."/>
            <person name="Raffaele S."/>
            <person name="Robideau G.P."/>
            <person name="Thines M."/>
            <person name="Win J."/>
            <person name="Zerillo M.M."/>
            <person name="Beakes G.W."/>
            <person name="Boore J.L."/>
            <person name="Busam D."/>
            <person name="Dumas B."/>
            <person name="Ferriera S."/>
            <person name="Fuerstenberg S.I."/>
            <person name="Gachon C.M."/>
            <person name="Gaulin E."/>
            <person name="Govers F."/>
            <person name="Grenville-Briggs L."/>
            <person name="Horner N."/>
            <person name="Hostetler J."/>
            <person name="Jiang R.H."/>
            <person name="Johnson J."/>
            <person name="Krajaejun T."/>
            <person name="Lin H."/>
            <person name="Meijer H.J."/>
            <person name="Moore B."/>
            <person name="Morris P."/>
            <person name="Phuntmart V."/>
            <person name="Puiu D."/>
            <person name="Shetty J."/>
            <person name="Stajich J.E."/>
            <person name="Tripathy S."/>
            <person name="Wawra S."/>
            <person name="van West P."/>
            <person name="Whitty B.R."/>
            <person name="Coutinho P.M."/>
            <person name="Henrissat B."/>
            <person name="Martin F."/>
            <person name="Thomas P.D."/>
            <person name="Tyler B.M."/>
            <person name="De Vries R.P."/>
            <person name="Kamoun S."/>
            <person name="Yandell M."/>
            <person name="Tisserat N."/>
            <person name="Buell C.R."/>
        </authorList>
    </citation>
    <scope>NUCLEOTIDE SEQUENCE</scope>
    <source>
        <strain evidence="2">DAOM:BR144</strain>
    </source>
</reference>
<accession>K3WE90</accession>
<organism evidence="1 2">
    <name type="scientific">Globisporangium ultimum (strain ATCC 200006 / CBS 805.95 / DAOM BR144)</name>
    <name type="common">Pythium ultimum</name>
    <dbReference type="NCBI Taxonomy" id="431595"/>
    <lineage>
        <taxon>Eukaryota</taxon>
        <taxon>Sar</taxon>
        <taxon>Stramenopiles</taxon>
        <taxon>Oomycota</taxon>
        <taxon>Peronosporomycetes</taxon>
        <taxon>Pythiales</taxon>
        <taxon>Pythiaceae</taxon>
        <taxon>Globisporangium</taxon>
    </lineage>
</organism>
<dbReference type="GO" id="GO:0005783">
    <property type="term" value="C:endoplasmic reticulum"/>
    <property type="evidence" value="ECO:0007669"/>
    <property type="project" value="InterPro"/>
</dbReference>
<keyword evidence="2" id="KW-1185">Reference proteome</keyword>
<protein>
    <submittedName>
        <fullName evidence="1">Uncharacterized protein</fullName>
    </submittedName>
</protein>
<dbReference type="EnsemblProtists" id="PYU1_T003281">
    <property type="protein sequence ID" value="PYU1_T003281"/>
    <property type="gene ID" value="PYU1_G003273"/>
</dbReference>
<dbReference type="HOGENOM" id="CLU_2490226_0_0_1"/>
<dbReference type="Pfam" id="PF07946">
    <property type="entry name" value="CCDC47"/>
    <property type="match status" value="1"/>
</dbReference>
<dbReference type="InterPro" id="IPR012879">
    <property type="entry name" value="CCDC47"/>
</dbReference>
<evidence type="ECO:0000313" key="1">
    <source>
        <dbReference type="EnsemblProtists" id="PYU1_T003281"/>
    </source>
</evidence>
<dbReference type="GO" id="GO:0032469">
    <property type="term" value="P:endoplasmic reticulum calcium ion homeostasis"/>
    <property type="evidence" value="ECO:0007669"/>
    <property type="project" value="InterPro"/>
</dbReference>
<dbReference type="EMBL" id="GL376603">
    <property type="status" value="NOT_ANNOTATED_CDS"/>
    <property type="molecule type" value="Genomic_DNA"/>
</dbReference>
<sequence>ITVAKRVPSKDVPDSFCVTTDNVEVPKIALTKQFQNFLKDLEEFLEYIVITDMNTLQMIGIPLSDKRVLRLHFKLWSGSKKLDSEKA</sequence>
<dbReference type="Proteomes" id="UP000019132">
    <property type="component" value="Unassembled WGS sequence"/>
</dbReference>
<dbReference type="AlphaFoldDB" id="K3WE90"/>
<name>K3WE90_GLOUD</name>
<reference evidence="2" key="2">
    <citation type="submission" date="2010-04" db="EMBL/GenBank/DDBJ databases">
        <authorList>
            <person name="Buell R."/>
            <person name="Hamilton J."/>
            <person name="Hostetler J."/>
        </authorList>
    </citation>
    <scope>NUCLEOTIDE SEQUENCE [LARGE SCALE GENOMIC DNA]</scope>
    <source>
        <strain evidence="2">DAOM:BR144</strain>
    </source>
</reference>
<dbReference type="VEuPathDB" id="FungiDB:PYU1_G003273"/>
<proteinExistence type="predicted"/>
<evidence type="ECO:0000313" key="2">
    <source>
        <dbReference type="Proteomes" id="UP000019132"/>
    </source>
</evidence>